<dbReference type="AlphaFoldDB" id="A0A7C9PKK7"/>
<comment type="caution">
    <text evidence="2">The sequence shown here is derived from an EMBL/GenBank/DDBJ whole genome shotgun (WGS) entry which is preliminary data.</text>
</comment>
<protein>
    <submittedName>
        <fullName evidence="2">FABP family protein</fullName>
    </submittedName>
</protein>
<dbReference type="InterPro" id="IPR012674">
    <property type="entry name" value="Calycin"/>
</dbReference>
<dbReference type="RefSeq" id="WP_163459432.1">
    <property type="nucleotide sequence ID" value="NZ_JAAGOH010000034.1"/>
</dbReference>
<feature type="domain" description="THAP4-like heme-binding" evidence="1">
    <location>
        <begin position="25"/>
        <end position="200"/>
    </location>
</feature>
<dbReference type="PIRSF" id="PIRSF036226">
    <property type="entry name" value="UCP036226"/>
    <property type="match status" value="1"/>
</dbReference>
<accession>A0A7C9PKK7</accession>
<evidence type="ECO:0000313" key="3">
    <source>
        <dbReference type="Proteomes" id="UP000484255"/>
    </source>
</evidence>
<dbReference type="Gene3D" id="2.40.128.20">
    <property type="match status" value="1"/>
</dbReference>
<reference evidence="2 3" key="1">
    <citation type="submission" date="2020-02" db="EMBL/GenBank/DDBJ databases">
        <title>Ideonella bacterium strain TBM-1.</title>
        <authorList>
            <person name="Chen W.-M."/>
        </authorList>
    </citation>
    <scope>NUCLEOTIDE SEQUENCE [LARGE SCALE GENOMIC DNA]</scope>
    <source>
        <strain evidence="2 3">TBM-1</strain>
    </source>
</reference>
<dbReference type="InterPro" id="IPR014602">
    <property type="entry name" value="UCP036226"/>
</dbReference>
<evidence type="ECO:0000313" key="2">
    <source>
        <dbReference type="EMBL" id="NDY93394.1"/>
    </source>
</evidence>
<dbReference type="EMBL" id="JAAGOH010000034">
    <property type="protein sequence ID" value="NDY93394.1"/>
    <property type="molecule type" value="Genomic_DNA"/>
</dbReference>
<dbReference type="Pfam" id="PF08768">
    <property type="entry name" value="THAP4_heme-bd"/>
    <property type="match status" value="1"/>
</dbReference>
<dbReference type="SUPFAM" id="SSF50814">
    <property type="entry name" value="Lipocalins"/>
    <property type="match status" value="1"/>
</dbReference>
<organism evidence="2 3">
    <name type="scientific">Ideonella livida</name>
    <dbReference type="NCBI Taxonomy" id="2707176"/>
    <lineage>
        <taxon>Bacteria</taxon>
        <taxon>Pseudomonadati</taxon>
        <taxon>Pseudomonadota</taxon>
        <taxon>Betaproteobacteria</taxon>
        <taxon>Burkholderiales</taxon>
        <taxon>Sphaerotilaceae</taxon>
        <taxon>Ideonella</taxon>
    </lineage>
</organism>
<dbReference type="Proteomes" id="UP000484255">
    <property type="component" value="Unassembled WGS sequence"/>
</dbReference>
<evidence type="ECO:0000259" key="1">
    <source>
        <dbReference type="Pfam" id="PF08768"/>
    </source>
</evidence>
<proteinExistence type="predicted"/>
<name>A0A7C9PKK7_9BURK</name>
<gene>
    <name evidence="2" type="ORF">G3A44_19575</name>
</gene>
<dbReference type="InterPro" id="IPR014878">
    <property type="entry name" value="THAP4-like_heme-bd"/>
</dbReference>
<keyword evidence="3" id="KW-1185">Reference proteome</keyword>
<sequence>MSERPLPDDLYTEPRDFSVDTLACLGPLRALAGVWSGTRGLDVKPKADGPRKQAFVERLELQPIDPVTNGPQLLYGLRYHTHITKPGQVKTYHEQVGYWLWEPATGAVIHTLTIPRGEVAMAGGTAAADARSFALQATQGLDTFGICSAPFLDQAFKTTAFHIRVTVHDDDSWTYEEDTVLQIRGQAEPFHHTDRNTLHRLAEPTPNPLARPA</sequence>